<evidence type="ECO:0000313" key="2">
    <source>
        <dbReference type="Proteomes" id="UP000249260"/>
    </source>
</evidence>
<keyword evidence="2" id="KW-1185">Reference proteome</keyword>
<comment type="caution">
    <text evidence="1">The sequence shown here is derived from an EMBL/GenBank/DDBJ whole genome shotgun (WGS) entry which is preliminary data.</text>
</comment>
<dbReference type="Proteomes" id="UP000249260">
    <property type="component" value="Unassembled WGS sequence"/>
</dbReference>
<name>A0A328U184_9BACL</name>
<sequence>MDDTLISLSQQTNEELEKYMLQGTAPRLEDLIGYEYRGLNKGLVPGMLGIRKFIKGFFSGGARAEGYNIPVKQNGVSESWIHLPSSEAPRRFGFFTVTLASEGGSARDQLYPHGLLLDYGASLRNKKWKVERILRDYLVIPDPERPDILLGKAYIAIGPFRVASNFFILQRLHSSEWAP</sequence>
<dbReference type="EMBL" id="QLUW01000006">
    <property type="protein sequence ID" value="RAP73766.1"/>
    <property type="molecule type" value="Genomic_DNA"/>
</dbReference>
<gene>
    <name evidence="1" type="ORF">DL346_26285</name>
</gene>
<reference evidence="1 2" key="1">
    <citation type="submission" date="2018-06" db="EMBL/GenBank/DDBJ databases">
        <title>Paenibacillus montanisoli sp. nov., isolated from mountain area soil.</title>
        <authorList>
            <person name="Wu M."/>
        </authorList>
    </citation>
    <scope>NUCLEOTIDE SEQUENCE [LARGE SCALE GENOMIC DNA]</scope>
    <source>
        <strain evidence="1 2">RA17</strain>
    </source>
</reference>
<dbReference type="RefSeq" id="WP_112885350.1">
    <property type="nucleotide sequence ID" value="NZ_QLUW01000006.1"/>
</dbReference>
<proteinExistence type="predicted"/>
<evidence type="ECO:0000313" key="1">
    <source>
        <dbReference type="EMBL" id="RAP73766.1"/>
    </source>
</evidence>
<accession>A0A328U184</accession>
<organism evidence="1 2">
    <name type="scientific">Paenibacillus montanisoli</name>
    <dbReference type="NCBI Taxonomy" id="2081970"/>
    <lineage>
        <taxon>Bacteria</taxon>
        <taxon>Bacillati</taxon>
        <taxon>Bacillota</taxon>
        <taxon>Bacilli</taxon>
        <taxon>Bacillales</taxon>
        <taxon>Paenibacillaceae</taxon>
        <taxon>Paenibacillus</taxon>
    </lineage>
</organism>
<dbReference type="AlphaFoldDB" id="A0A328U184"/>
<dbReference type="OrthoDB" id="4859398at2"/>
<protein>
    <submittedName>
        <fullName evidence="1">Uncharacterized protein</fullName>
    </submittedName>
</protein>